<evidence type="ECO:0000313" key="1">
    <source>
        <dbReference type="EMBL" id="KUZ80964.1"/>
    </source>
</evidence>
<comment type="caution">
    <text evidence="1">The sequence shown here is derived from an EMBL/GenBank/DDBJ whole genome shotgun (WGS) entry which is preliminary data.</text>
</comment>
<dbReference type="AlphaFoldDB" id="A0A102K8M5"/>
<proteinExistence type="predicted"/>
<dbReference type="Proteomes" id="UP000065521">
    <property type="component" value="Unassembled WGS sequence"/>
</dbReference>
<accession>A0A102K8M5</accession>
<evidence type="ECO:0000313" key="2">
    <source>
        <dbReference type="Proteomes" id="UP000065521"/>
    </source>
</evidence>
<gene>
    <name evidence="1" type="ORF">WI38_32835</name>
</gene>
<reference evidence="1 2" key="1">
    <citation type="submission" date="2015-11" db="EMBL/GenBank/DDBJ databases">
        <title>Expanding the genomic diversity of Burkholderia species for the development of highly accurate diagnostics.</title>
        <authorList>
            <person name="Sahl J."/>
            <person name="Keim P."/>
            <person name="Wagner D."/>
        </authorList>
    </citation>
    <scope>NUCLEOTIDE SEQUENCE [LARGE SCALE GENOMIC DNA]</scope>
    <source>
        <strain evidence="1 2">RF32-BP4</strain>
    </source>
</reference>
<dbReference type="EMBL" id="LOTN01000075">
    <property type="protein sequence ID" value="KUZ80964.1"/>
    <property type="molecule type" value="Genomic_DNA"/>
</dbReference>
<sequence length="63" mass="6924">MAAGHWQEAIRVAARFPQLGAERAAILDAHGAYTNPRFFAQLGKDVETLKRAGQRALVLKYGD</sequence>
<name>A0A102K8M5_9BURK</name>
<organism evidence="1 2">
    <name type="scientific">Burkholderia ubonensis</name>
    <dbReference type="NCBI Taxonomy" id="101571"/>
    <lineage>
        <taxon>Bacteria</taxon>
        <taxon>Pseudomonadati</taxon>
        <taxon>Pseudomonadota</taxon>
        <taxon>Betaproteobacteria</taxon>
        <taxon>Burkholderiales</taxon>
        <taxon>Burkholderiaceae</taxon>
        <taxon>Burkholderia</taxon>
        <taxon>Burkholderia cepacia complex</taxon>
    </lineage>
</organism>
<protein>
    <submittedName>
        <fullName evidence="1">Uncharacterized protein</fullName>
    </submittedName>
</protein>